<comment type="caution">
    <text evidence="9">The sequence shown here is derived from an EMBL/GenBank/DDBJ whole genome shotgun (WGS) entry which is preliminary data.</text>
</comment>
<dbReference type="SMART" id="SM00220">
    <property type="entry name" value="S_TKc"/>
    <property type="match status" value="1"/>
</dbReference>
<evidence type="ECO:0000256" key="3">
    <source>
        <dbReference type="ARBA" id="ARBA00022741"/>
    </source>
</evidence>
<proteinExistence type="predicted"/>
<dbReference type="Gene3D" id="1.10.510.10">
    <property type="entry name" value="Transferase(Phosphotransferase) domain 1"/>
    <property type="match status" value="1"/>
</dbReference>
<comment type="catalytic activity">
    <reaction evidence="6">
        <text>L-threonyl-[protein] + ATP = O-phospho-L-threonyl-[protein] + ADP + H(+)</text>
        <dbReference type="Rhea" id="RHEA:46608"/>
        <dbReference type="Rhea" id="RHEA-COMP:11060"/>
        <dbReference type="Rhea" id="RHEA-COMP:11605"/>
        <dbReference type="ChEBI" id="CHEBI:15378"/>
        <dbReference type="ChEBI" id="CHEBI:30013"/>
        <dbReference type="ChEBI" id="CHEBI:30616"/>
        <dbReference type="ChEBI" id="CHEBI:61977"/>
        <dbReference type="ChEBI" id="CHEBI:456216"/>
        <dbReference type="EC" id="2.7.11.1"/>
    </reaction>
</comment>
<dbReference type="OrthoDB" id="9801841at2"/>
<dbReference type="Pfam" id="PF00069">
    <property type="entry name" value="Pkinase"/>
    <property type="match status" value="1"/>
</dbReference>
<dbReference type="RefSeq" id="WP_146522745.1">
    <property type="nucleotide sequence ID" value="NZ_CP151726.1"/>
</dbReference>
<dbReference type="FunFam" id="3.30.200.20:FF:000035">
    <property type="entry name" value="Serine/threonine protein kinase Stk1"/>
    <property type="match status" value="1"/>
</dbReference>
<dbReference type="SUPFAM" id="SSF56112">
    <property type="entry name" value="Protein kinase-like (PK-like)"/>
    <property type="match status" value="1"/>
</dbReference>
<dbReference type="PROSITE" id="PS50011">
    <property type="entry name" value="PROTEIN_KINASE_DOM"/>
    <property type="match status" value="1"/>
</dbReference>
<dbReference type="PANTHER" id="PTHR43289">
    <property type="entry name" value="MITOGEN-ACTIVATED PROTEIN KINASE KINASE KINASE 20-RELATED"/>
    <property type="match status" value="1"/>
</dbReference>
<dbReference type="GO" id="GO:0004674">
    <property type="term" value="F:protein serine/threonine kinase activity"/>
    <property type="evidence" value="ECO:0007669"/>
    <property type="project" value="UniProtKB-KW"/>
</dbReference>
<dbReference type="InterPro" id="IPR000719">
    <property type="entry name" value="Prot_kinase_dom"/>
</dbReference>
<name>A0A5C6A3W2_9BACT</name>
<evidence type="ECO:0000256" key="1">
    <source>
        <dbReference type="ARBA" id="ARBA00022527"/>
    </source>
</evidence>
<comment type="catalytic activity">
    <reaction evidence="7">
        <text>L-seryl-[protein] + ATP = O-phospho-L-seryl-[protein] + ADP + H(+)</text>
        <dbReference type="Rhea" id="RHEA:17989"/>
        <dbReference type="Rhea" id="RHEA-COMP:9863"/>
        <dbReference type="Rhea" id="RHEA-COMP:11604"/>
        <dbReference type="ChEBI" id="CHEBI:15378"/>
        <dbReference type="ChEBI" id="CHEBI:29999"/>
        <dbReference type="ChEBI" id="CHEBI:30616"/>
        <dbReference type="ChEBI" id="CHEBI:83421"/>
        <dbReference type="ChEBI" id="CHEBI:456216"/>
        <dbReference type="EC" id="2.7.11.1"/>
    </reaction>
</comment>
<reference evidence="9 10" key="1">
    <citation type="submission" date="2019-02" db="EMBL/GenBank/DDBJ databases">
        <title>Deep-cultivation of Planctomycetes and their phenomic and genomic characterization uncovers novel biology.</title>
        <authorList>
            <person name="Wiegand S."/>
            <person name="Jogler M."/>
            <person name="Boedeker C."/>
            <person name="Pinto D."/>
            <person name="Vollmers J."/>
            <person name="Rivas-Marin E."/>
            <person name="Kohn T."/>
            <person name="Peeters S.H."/>
            <person name="Heuer A."/>
            <person name="Rast P."/>
            <person name="Oberbeckmann S."/>
            <person name="Bunk B."/>
            <person name="Jeske O."/>
            <person name="Meyerdierks A."/>
            <person name="Storesund J.E."/>
            <person name="Kallscheuer N."/>
            <person name="Luecker S."/>
            <person name="Lage O.M."/>
            <person name="Pohl T."/>
            <person name="Merkel B.J."/>
            <person name="Hornburger P."/>
            <person name="Mueller R.-W."/>
            <person name="Bruemmer F."/>
            <person name="Labrenz M."/>
            <person name="Spormann A.M."/>
            <person name="Op Den Camp H."/>
            <person name="Overmann J."/>
            <person name="Amann R."/>
            <person name="Jetten M.S.M."/>
            <person name="Mascher T."/>
            <person name="Medema M.H."/>
            <person name="Devos D.P."/>
            <person name="Kaster A.-K."/>
            <person name="Ovreas L."/>
            <person name="Rohde M."/>
            <person name="Galperin M.Y."/>
            <person name="Jogler C."/>
        </authorList>
    </citation>
    <scope>NUCLEOTIDE SEQUENCE [LARGE SCALE GENOMIC DNA]</scope>
    <source>
        <strain evidence="9 10">Pla52n</strain>
    </source>
</reference>
<keyword evidence="4 9" id="KW-0418">Kinase</keyword>
<evidence type="ECO:0000256" key="7">
    <source>
        <dbReference type="ARBA" id="ARBA00048679"/>
    </source>
</evidence>
<dbReference type="InterPro" id="IPR011009">
    <property type="entry name" value="Kinase-like_dom_sf"/>
</dbReference>
<protein>
    <submittedName>
        <fullName evidence="9">Serine/threonine-protein kinase PknB</fullName>
        <ecNumber evidence="9">2.7.11.1</ecNumber>
    </submittedName>
</protein>
<dbReference type="AlphaFoldDB" id="A0A5C6A3W2"/>
<gene>
    <name evidence="9" type="primary">pknB_34</name>
    <name evidence="9" type="ORF">Pla52n_57860</name>
</gene>
<evidence type="ECO:0000256" key="4">
    <source>
        <dbReference type="ARBA" id="ARBA00022777"/>
    </source>
</evidence>
<dbReference type="PROSITE" id="PS00108">
    <property type="entry name" value="PROTEIN_KINASE_ST"/>
    <property type="match status" value="1"/>
</dbReference>
<accession>A0A5C6A3W2</accession>
<dbReference type="CDD" id="cd14014">
    <property type="entry name" value="STKc_PknB_like"/>
    <property type="match status" value="1"/>
</dbReference>
<evidence type="ECO:0000256" key="6">
    <source>
        <dbReference type="ARBA" id="ARBA00047899"/>
    </source>
</evidence>
<evidence type="ECO:0000256" key="2">
    <source>
        <dbReference type="ARBA" id="ARBA00022679"/>
    </source>
</evidence>
<dbReference type="EC" id="2.7.11.1" evidence="9"/>
<dbReference type="Proteomes" id="UP000320176">
    <property type="component" value="Unassembled WGS sequence"/>
</dbReference>
<dbReference type="GO" id="GO:0106310">
    <property type="term" value="F:protein serine kinase activity"/>
    <property type="evidence" value="ECO:0007669"/>
    <property type="project" value="RHEA"/>
</dbReference>
<keyword evidence="5" id="KW-0067">ATP-binding</keyword>
<evidence type="ECO:0000313" key="10">
    <source>
        <dbReference type="Proteomes" id="UP000320176"/>
    </source>
</evidence>
<dbReference type="InterPro" id="IPR008271">
    <property type="entry name" value="Ser/Thr_kinase_AS"/>
</dbReference>
<keyword evidence="3" id="KW-0547">Nucleotide-binding</keyword>
<dbReference type="EMBL" id="SJPN01000008">
    <property type="protein sequence ID" value="TWT93958.1"/>
    <property type="molecule type" value="Genomic_DNA"/>
</dbReference>
<feature type="domain" description="Protein kinase" evidence="8">
    <location>
        <begin position="173"/>
        <end position="408"/>
    </location>
</feature>
<evidence type="ECO:0000259" key="8">
    <source>
        <dbReference type="PROSITE" id="PS50011"/>
    </source>
</evidence>
<dbReference type="Gene3D" id="3.30.200.20">
    <property type="entry name" value="Phosphorylase Kinase, domain 1"/>
    <property type="match status" value="1"/>
</dbReference>
<evidence type="ECO:0000256" key="5">
    <source>
        <dbReference type="ARBA" id="ARBA00022840"/>
    </source>
</evidence>
<dbReference type="GO" id="GO:0005524">
    <property type="term" value="F:ATP binding"/>
    <property type="evidence" value="ECO:0007669"/>
    <property type="project" value="UniProtKB-KW"/>
</dbReference>
<keyword evidence="10" id="KW-1185">Reference proteome</keyword>
<keyword evidence="1" id="KW-0723">Serine/threonine-protein kinase</keyword>
<sequence length="408" mass="44122">MDLSNLSATELALLDAVCLEFETQLRKGETVSIDELVRQHGGKKTAQLLRRELQAIAEEIESSRAAPQIFAVATDSHPLVNDDTHPDSTQTIAMAPLTQEDDSVSGEVADAEAGWPNVADGSHLVDEVKPLSQFQPPNAVSTENPGSHPKVAAQLPEPLKRQMPVPGNQFGPYRLTQSLASGGMGTVYRATDTRLNRTVAIKVLTMGTTRRRELTERFEREARAVAALSHPNIIELFDVGVAGDLPYAVMEYLDGPTLAQRMQQGLLPIDDLREIGAQISSALVAAHQNGVIHRDLKPQNIMLVSSGEHAHRIKLLDFGLSRALRDDLLGGLEDDSNRTRAGTILGTPGYMSPEQARGESATSAADIFGLGCILYEGFYGKPAIEGKSVAERFAATLTKTPVPDPIRR</sequence>
<keyword evidence="2 9" id="KW-0808">Transferase</keyword>
<evidence type="ECO:0000313" key="9">
    <source>
        <dbReference type="EMBL" id="TWT93958.1"/>
    </source>
</evidence>
<dbReference type="PANTHER" id="PTHR43289:SF6">
    <property type="entry name" value="SERINE_THREONINE-PROTEIN KINASE NEKL-3"/>
    <property type="match status" value="1"/>
</dbReference>
<organism evidence="9 10">
    <name type="scientific">Stieleria varia</name>
    <dbReference type="NCBI Taxonomy" id="2528005"/>
    <lineage>
        <taxon>Bacteria</taxon>
        <taxon>Pseudomonadati</taxon>
        <taxon>Planctomycetota</taxon>
        <taxon>Planctomycetia</taxon>
        <taxon>Pirellulales</taxon>
        <taxon>Pirellulaceae</taxon>
        <taxon>Stieleria</taxon>
    </lineage>
</organism>